<sequence length="553" mass="60907">MSELAFEFDKNNNKLLLISSCIEGEKLPTDAIVREQFEQSKFQSLYYLPEEASKAVALLTQYMTAKQFGKPVRFVVAEVRPAKIKIRLSADNMSATAELTAAFGGQNLTDKQIVRCAAKMGVVMGLDLEAIKGLAKDAQVGSQGKTYQKVIAKGQMPLNGNDSTFERLTKTATERVLQPQETDNGKVDMRDLGSLVSVKPNDPLMRRHPPTKGRAGFDVKGNAVLAQPGECIAFDVGPGAVVSSEDSNLLVAEIPGIPYILEQGARVDNVLELEKVDVSTGHINFEGGVIVNGDVSEGMKLKASGNVTVGGFIENASIEIDGDLTVMKGIIGRKISDDSDPETTDYHCNVKVSGNLCAKYIQNSALVVKKQVQFQGQILHSRIFAQSIYGGTEKAAVGKIVGGFYEVTQGVRCATIGALASTNTTFHLFPELAQKQDKKQTLLKLRKEKEDILSEIKAAWEFLREGNEQENKAELIEQTINSYKVHDKELKKYSRAVVHLTHQIEKQMHSVYIQASREFFSKTHLKLGQVHFVTQDDLKNVKYGFRDGQFTRI</sequence>
<accession>A0ABY7ANM6</accession>
<dbReference type="InterPro" id="IPR005646">
    <property type="entry name" value="FapA"/>
</dbReference>
<evidence type="ECO:0000259" key="1">
    <source>
        <dbReference type="Pfam" id="PF20250"/>
    </source>
</evidence>
<dbReference type="RefSeq" id="WP_268075623.1">
    <property type="nucleotide sequence ID" value="NZ_CP109965.1"/>
</dbReference>
<protein>
    <submittedName>
        <fullName evidence="2">FapA family protein</fullName>
    </submittedName>
</protein>
<dbReference type="PANTHER" id="PTHR38032">
    <property type="entry name" value="POLYMERASE-RELATED"/>
    <property type="match status" value="1"/>
</dbReference>
<organism evidence="2 3">
    <name type="scientific">Catenovulum adriaticum</name>
    <dbReference type="NCBI Taxonomy" id="2984846"/>
    <lineage>
        <taxon>Bacteria</taxon>
        <taxon>Pseudomonadati</taxon>
        <taxon>Pseudomonadota</taxon>
        <taxon>Gammaproteobacteria</taxon>
        <taxon>Alteromonadales</taxon>
        <taxon>Alteromonadaceae</taxon>
        <taxon>Catenovulum</taxon>
    </lineage>
</organism>
<evidence type="ECO:0000313" key="2">
    <source>
        <dbReference type="EMBL" id="WAJ71159.1"/>
    </source>
</evidence>
<dbReference type="InterPro" id="IPR036145">
    <property type="entry name" value="MinC_C_sf"/>
</dbReference>
<dbReference type="SUPFAM" id="SSF63848">
    <property type="entry name" value="Cell-division inhibitor MinC, C-terminal domain"/>
    <property type="match status" value="1"/>
</dbReference>
<dbReference type="Pfam" id="PF03961">
    <property type="entry name" value="FapA"/>
    <property type="match status" value="1"/>
</dbReference>
<dbReference type="InterPro" id="IPR046866">
    <property type="entry name" value="FapA_N"/>
</dbReference>
<reference evidence="2" key="1">
    <citation type="submission" date="2022-10" db="EMBL/GenBank/DDBJ databases">
        <title>Catenovulum adriacola sp. nov. isolated in the Harbour of Susak.</title>
        <authorList>
            <person name="Schoch T."/>
            <person name="Reich S.J."/>
            <person name="Stoeferle S."/>
            <person name="Flaiz M."/>
            <person name="Kazda M."/>
            <person name="Riedel C.U."/>
            <person name="Duerre P."/>
        </authorList>
    </citation>
    <scope>NUCLEOTIDE SEQUENCE</scope>
    <source>
        <strain evidence="2">TS8</strain>
    </source>
</reference>
<dbReference type="Proteomes" id="UP001163726">
    <property type="component" value="Chromosome"/>
</dbReference>
<proteinExistence type="predicted"/>
<dbReference type="Pfam" id="PF20250">
    <property type="entry name" value="FapA_N"/>
    <property type="match status" value="1"/>
</dbReference>
<keyword evidence="3" id="KW-1185">Reference proteome</keyword>
<feature type="domain" description="Flagellar Assembly Protein A N-terminal region" evidence="1">
    <location>
        <begin position="84"/>
        <end position="261"/>
    </location>
</feature>
<name>A0ABY7ANM6_9ALTE</name>
<gene>
    <name evidence="2" type="ORF">OLW01_04955</name>
</gene>
<dbReference type="PANTHER" id="PTHR38032:SF1">
    <property type="entry name" value="RNA-BINDING PROTEIN KHPB N-TERMINAL DOMAIN-CONTAINING PROTEIN"/>
    <property type="match status" value="1"/>
</dbReference>
<evidence type="ECO:0000313" key="3">
    <source>
        <dbReference type="Proteomes" id="UP001163726"/>
    </source>
</evidence>
<dbReference type="EMBL" id="CP109965">
    <property type="protein sequence ID" value="WAJ71159.1"/>
    <property type="molecule type" value="Genomic_DNA"/>
</dbReference>
<dbReference type="InterPro" id="IPR046865">
    <property type="entry name" value="FapA_b_solenoid"/>
</dbReference>